<evidence type="ECO:0000313" key="5">
    <source>
        <dbReference type="Proteomes" id="UP001163293"/>
    </source>
</evidence>
<dbReference type="InterPro" id="IPR051450">
    <property type="entry name" value="Gfo/Idh/MocA_Oxidoreductases"/>
</dbReference>
<gene>
    <name evidence="4" type="ORF">NL394_09095</name>
</gene>
<evidence type="ECO:0000313" key="4">
    <source>
        <dbReference type="EMBL" id="UYV99330.1"/>
    </source>
</evidence>
<sequence>MERIGILGVAHLHVDAYIQNLREAGAQVVGVYDWDAARGAAWARKYGVAYYPDADELLAQGVDGVLVCAETLHHRAMVEKAADARAAVLCEKPLGVDLEDSQAIVDSCMKAGVPLMTAFPLRFDKSLGQLRELVIGGQLGHARAFSGTNQSVMPMRERSWFADRALAGGGAMMDHIVHLADAYSWILGTPPEEVYAVSNRIVHSESVTVETSGLVMLTYPGGVFASIDCSWNRPLNYPTWGGMSLSVVGDGGRADADLFSQRLTQFGGDRNFGWIQWGLDTNQLMIDDFLAAIRDDRKPRVSGRDGLIATAVAIAALESASTGVPVRLSPELFA</sequence>
<feature type="domain" description="GFO/IDH/MocA-like oxidoreductase" evidence="3">
    <location>
        <begin position="129"/>
        <end position="254"/>
    </location>
</feature>
<dbReference type="InterPro" id="IPR000683">
    <property type="entry name" value="Gfo/Idh/MocA-like_OxRdtase_N"/>
</dbReference>
<evidence type="ECO:0000259" key="2">
    <source>
        <dbReference type="Pfam" id="PF01408"/>
    </source>
</evidence>
<organism evidence="4 5">
    <name type="scientific">Paenarthrobacter ureafaciens</name>
    <dbReference type="NCBI Taxonomy" id="37931"/>
    <lineage>
        <taxon>Bacteria</taxon>
        <taxon>Bacillati</taxon>
        <taxon>Actinomycetota</taxon>
        <taxon>Actinomycetes</taxon>
        <taxon>Micrococcales</taxon>
        <taxon>Micrococcaceae</taxon>
        <taxon>Paenarthrobacter</taxon>
    </lineage>
</organism>
<dbReference type="SUPFAM" id="SSF51735">
    <property type="entry name" value="NAD(P)-binding Rossmann-fold domains"/>
    <property type="match status" value="1"/>
</dbReference>
<dbReference type="InterPro" id="IPR055170">
    <property type="entry name" value="GFO_IDH_MocA-like_dom"/>
</dbReference>
<feature type="domain" description="Gfo/Idh/MocA-like oxidoreductase N-terminal" evidence="2">
    <location>
        <begin position="3"/>
        <end position="118"/>
    </location>
</feature>
<name>A0AAX3EN53_PAEUR</name>
<dbReference type="Gene3D" id="3.40.50.720">
    <property type="entry name" value="NAD(P)-binding Rossmann-like Domain"/>
    <property type="match status" value="1"/>
</dbReference>
<protein>
    <submittedName>
        <fullName evidence="4">Gfo/Idh/MocA family oxidoreductase</fullName>
    </submittedName>
</protein>
<dbReference type="PANTHER" id="PTHR43377">
    <property type="entry name" value="BILIVERDIN REDUCTASE A"/>
    <property type="match status" value="1"/>
</dbReference>
<evidence type="ECO:0000256" key="1">
    <source>
        <dbReference type="ARBA" id="ARBA00023027"/>
    </source>
</evidence>
<dbReference type="AlphaFoldDB" id="A0AAX3EN53"/>
<dbReference type="Pfam" id="PF01408">
    <property type="entry name" value="GFO_IDH_MocA"/>
    <property type="match status" value="1"/>
</dbReference>
<proteinExistence type="predicted"/>
<dbReference type="Proteomes" id="UP001163293">
    <property type="component" value="Chromosome"/>
</dbReference>
<keyword evidence="1" id="KW-0520">NAD</keyword>
<reference evidence="4" key="1">
    <citation type="submission" date="2022-07" db="EMBL/GenBank/DDBJ databases">
        <authorList>
            <person name="Wu T."/>
        </authorList>
    </citation>
    <scope>NUCLEOTIDE SEQUENCE</scope>
    <source>
        <strain evidence="4">SD-1</strain>
    </source>
</reference>
<dbReference type="PANTHER" id="PTHR43377:SF1">
    <property type="entry name" value="BILIVERDIN REDUCTASE A"/>
    <property type="match status" value="1"/>
</dbReference>
<dbReference type="Gene3D" id="3.30.360.10">
    <property type="entry name" value="Dihydrodipicolinate Reductase, domain 2"/>
    <property type="match status" value="1"/>
</dbReference>
<dbReference type="GO" id="GO:0000166">
    <property type="term" value="F:nucleotide binding"/>
    <property type="evidence" value="ECO:0007669"/>
    <property type="project" value="InterPro"/>
</dbReference>
<dbReference type="EMBL" id="CP101185">
    <property type="protein sequence ID" value="UYV99330.1"/>
    <property type="molecule type" value="Genomic_DNA"/>
</dbReference>
<dbReference type="RefSeq" id="WP_069695668.1">
    <property type="nucleotide sequence ID" value="NZ_CP043010.1"/>
</dbReference>
<keyword evidence="5" id="KW-1185">Reference proteome</keyword>
<dbReference type="InterPro" id="IPR036291">
    <property type="entry name" value="NAD(P)-bd_dom_sf"/>
</dbReference>
<dbReference type="Pfam" id="PF22725">
    <property type="entry name" value="GFO_IDH_MocA_C3"/>
    <property type="match status" value="1"/>
</dbReference>
<dbReference type="SUPFAM" id="SSF55347">
    <property type="entry name" value="Glyceraldehyde-3-phosphate dehydrogenase-like, C-terminal domain"/>
    <property type="match status" value="1"/>
</dbReference>
<evidence type="ECO:0000259" key="3">
    <source>
        <dbReference type="Pfam" id="PF22725"/>
    </source>
</evidence>
<accession>A0AAX3EN53</accession>